<evidence type="ECO:0000313" key="3">
    <source>
        <dbReference type="EMBL" id="RZF49863.1"/>
    </source>
</evidence>
<dbReference type="Proteomes" id="UP000292110">
    <property type="component" value="Unassembled WGS sequence"/>
</dbReference>
<keyword evidence="4" id="KW-1185">Reference proteome</keyword>
<evidence type="ECO:0000256" key="1">
    <source>
        <dbReference type="SAM" id="MobiDB-lite"/>
    </source>
</evidence>
<evidence type="ECO:0000256" key="2">
    <source>
        <dbReference type="SAM" id="SignalP"/>
    </source>
</evidence>
<dbReference type="EMBL" id="SGIM01000014">
    <property type="protein sequence ID" value="RZF49863.1"/>
    <property type="molecule type" value="Genomic_DNA"/>
</dbReference>
<sequence>MENKQHHYASICVVLCMMVLPASIGWAAQPMSEGTLALQTGLANNTLPNIIIKAEQDAMKPEQERWRVQRALSDRYLREVRISTLLDSVLSPHEEQKKTKVTDPREKKDASIKPHRQPSDRFVVYEFDSNDNVHGTITIHVKER</sequence>
<protein>
    <submittedName>
        <fullName evidence="3">Uncharacterized protein</fullName>
    </submittedName>
</protein>
<reference evidence="3 4" key="1">
    <citation type="submission" date="2019-02" db="EMBL/GenBank/DDBJ databases">
        <title>The draft genome of Acinetobacter halotolerans strain JCM 31009.</title>
        <authorList>
            <person name="Qin J."/>
            <person name="Feng Y."/>
            <person name="Nemec A."/>
            <person name="Zong Z."/>
        </authorList>
    </citation>
    <scope>NUCLEOTIDE SEQUENCE [LARGE SCALE GENOMIC DNA]</scope>
    <source>
        <strain evidence="3 4">JCM 31009</strain>
    </source>
</reference>
<feature type="compositionally biased region" description="Basic and acidic residues" evidence="1">
    <location>
        <begin position="92"/>
        <end position="112"/>
    </location>
</feature>
<gene>
    <name evidence="3" type="ORF">EXE30_14035</name>
</gene>
<evidence type="ECO:0000313" key="4">
    <source>
        <dbReference type="Proteomes" id="UP000292110"/>
    </source>
</evidence>
<organism evidence="3 4">
    <name type="scientific">Acinetobacter halotolerans</name>
    <dbReference type="NCBI Taxonomy" id="1752076"/>
    <lineage>
        <taxon>Bacteria</taxon>
        <taxon>Pseudomonadati</taxon>
        <taxon>Pseudomonadota</taxon>
        <taxon>Gammaproteobacteria</taxon>
        <taxon>Moraxellales</taxon>
        <taxon>Moraxellaceae</taxon>
        <taxon>Acinetobacter</taxon>
    </lineage>
</organism>
<dbReference type="RefSeq" id="WP_130162935.1">
    <property type="nucleotide sequence ID" value="NZ_SGIM01000014.1"/>
</dbReference>
<accession>A0A4Q6XF79</accession>
<keyword evidence="2" id="KW-0732">Signal</keyword>
<comment type="caution">
    <text evidence="3">The sequence shown here is derived from an EMBL/GenBank/DDBJ whole genome shotgun (WGS) entry which is preliminary data.</text>
</comment>
<proteinExistence type="predicted"/>
<name>A0A4Q6XF79_9GAMM</name>
<dbReference type="AlphaFoldDB" id="A0A4Q6XF79"/>
<feature type="region of interest" description="Disordered" evidence="1">
    <location>
        <begin position="91"/>
        <end position="115"/>
    </location>
</feature>
<feature type="chain" id="PRO_5020509640" evidence="2">
    <location>
        <begin position="28"/>
        <end position="144"/>
    </location>
</feature>
<feature type="signal peptide" evidence="2">
    <location>
        <begin position="1"/>
        <end position="27"/>
    </location>
</feature>